<evidence type="ECO:0000256" key="1">
    <source>
        <dbReference type="ARBA" id="ARBA00022884"/>
    </source>
</evidence>
<gene>
    <name evidence="5" type="ORF">ABVT11_02075</name>
</gene>
<evidence type="ECO:0000259" key="4">
    <source>
        <dbReference type="PROSITE" id="PS51295"/>
    </source>
</evidence>
<evidence type="ECO:0000313" key="6">
    <source>
        <dbReference type="Proteomes" id="UP001548590"/>
    </source>
</evidence>
<proteinExistence type="predicted"/>
<dbReference type="InterPro" id="IPR035920">
    <property type="entry name" value="YhbY-like_sf"/>
</dbReference>
<dbReference type="InterPro" id="IPR001890">
    <property type="entry name" value="RNA-binding_CRM"/>
</dbReference>
<comment type="caution">
    <text evidence="5">The sequence shown here is derived from an EMBL/GenBank/DDBJ whole genome shotgun (WGS) entry which is preliminary data.</text>
</comment>
<evidence type="ECO:0000256" key="2">
    <source>
        <dbReference type="PROSITE-ProRule" id="PRU00626"/>
    </source>
</evidence>
<dbReference type="Pfam" id="PF01985">
    <property type="entry name" value="CRS1_YhbY"/>
    <property type="match status" value="1"/>
</dbReference>
<dbReference type="EMBL" id="JBEWLZ010000001">
    <property type="protein sequence ID" value="MET1488599.1"/>
    <property type="molecule type" value="Genomic_DNA"/>
</dbReference>
<dbReference type="PROSITE" id="PS51295">
    <property type="entry name" value="CRM"/>
    <property type="match status" value="1"/>
</dbReference>
<sequence>MQDLSPAKRRELRAQAHHLDPVVSIAGNGLTSNVLKEIELALKAHELIKIRVYGDDRDARIAYLQEICSQLSCHSVQSIGKLLVVYRLNPDLHKPQAKQESPAGARRKTADKAGFDLRPGRPTTSNAPRKSLAGAPEPRYRKPSAGAGRTRKSAR</sequence>
<evidence type="ECO:0000256" key="3">
    <source>
        <dbReference type="SAM" id="MobiDB-lite"/>
    </source>
</evidence>
<reference evidence="5 6" key="1">
    <citation type="submission" date="2024-07" db="EMBL/GenBank/DDBJ databases">
        <title>Uliginosibacterium paludis KCTC:42655.</title>
        <authorList>
            <person name="Kim M.K."/>
        </authorList>
    </citation>
    <scope>NUCLEOTIDE SEQUENCE [LARGE SCALE GENOMIC DNA]</scope>
    <source>
        <strain evidence="5 6">KCTC 42655</strain>
    </source>
</reference>
<dbReference type="SUPFAM" id="SSF75471">
    <property type="entry name" value="YhbY-like"/>
    <property type="match status" value="1"/>
</dbReference>
<feature type="domain" description="CRM" evidence="4">
    <location>
        <begin position="2"/>
        <end position="98"/>
    </location>
</feature>
<name>A0ABV2CL14_9RHOO</name>
<keyword evidence="1 2" id="KW-0694">RNA-binding</keyword>
<organism evidence="5 6">
    <name type="scientific">Uliginosibacterium paludis</name>
    <dbReference type="NCBI Taxonomy" id="1615952"/>
    <lineage>
        <taxon>Bacteria</taxon>
        <taxon>Pseudomonadati</taxon>
        <taxon>Pseudomonadota</taxon>
        <taxon>Betaproteobacteria</taxon>
        <taxon>Rhodocyclales</taxon>
        <taxon>Zoogloeaceae</taxon>
        <taxon>Uliginosibacterium</taxon>
    </lineage>
</organism>
<dbReference type="Proteomes" id="UP001548590">
    <property type="component" value="Unassembled WGS sequence"/>
</dbReference>
<dbReference type="InterPro" id="IPR051925">
    <property type="entry name" value="RNA-binding_domain"/>
</dbReference>
<dbReference type="PANTHER" id="PTHR40065:SF3">
    <property type="entry name" value="RNA-BINDING PROTEIN YHBY"/>
    <property type="match status" value="1"/>
</dbReference>
<dbReference type="PANTHER" id="PTHR40065">
    <property type="entry name" value="RNA-BINDING PROTEIN YHBY"/>
    <property type="match status" value="1"/>
</dbReference>
<evidence type="ECO:0000313" key="5">
    <source>
        <dbReference type="EMBL" id="MET1488599.1"/>
    </source>
</evidence>
<feature type="compositionally biased region" description="Basic and acidic residues" evidence="3">
    <location>
        <begin position="108"/>
        <end position="119"/>
    </location>
</feature>
<keyword evidence="6" id="KW-1185">Reference proteome</keyword>
<accession>A0ABV2CL14</accession>
<feature type="region of interest" description="Disordered" evidence="3">
    <location>
        <begin position="94"/>
        <end position="155"/>
    </location>
</feature>
<dbReference type="SMART" id="SM01103">
    <property type="entry name" value="CRS1_YhbY"/>
    <property type="match status" value="1"/>
</dbReference>
<dbReference type="Gene3D" id="3.30.110.60">
    <property type="entry name" value="YhbY-like"/>
    <property type="match status" value="1"/>
</dbReference>
<protein>
    <submittedName>
        <fullName evidence="5">YhbY family RNA-binding protein</fullName>
    </submittedName>
</protein>